<dbReference type="EMBL" id="UINC01024420">
    <property type="protein sequence ID" value="SVA98003.1"/>
    <property type="molecule type" value="Genomic_DNA"/>
</dbReference>
<reference evidence="2" key="1">
    <citation type="submission" date="2018-05" db="EMBL/GenBank/DDBJ databases">
        <authorList>
            <person name="Lanie J.A."/>
            <person name="Ng W.-L."/>
            <person name="Kazmierczak K.M."/>
            <person name="Andrzejewski T.M."/>
            <person name="Davidsen T.M."/>
            <person name="Wayne K.J."/>
            <person name="Tettelin H."/>
            <person name="Glass J.I."/>
            <person name="Rusch D."/>
            <person name="Podicherti R."/>
            <person name="Tsui H.-C.T."/>
            <person name="Winkler M.E."/>
        </authorList>
    </citation>
    <scope>NUCLEOTIDE SEQUENCE</scope>
</reference>
<accession>A0A382AAL0</accession>
<proteinExistence type="predicted"/>
<keyword evidence="1" id="KW-0472">Membrane</keyword>
<evidence type="ECO:0000256" key="1">
    <source>
        <dbReference type="SAM" id="Phobius"/>
    </source>
</evidence>
<evidence type="ECO:0000313" key="2">
    <source>
        <dbReference type="EMBL" id="SVA98003.1"/>
    </source>
</evidence>
<feature type="non-terminal residue" evidence="2">
    <location>
        <position position="1"/>
    </location>
</feature>
<dbReference type="AlphaFoldDB" id="A0A382AAL0"/>
<protein>
    <submittedName>
        <fullName evidence="2">Uncharacterized protein</fullName>
    </submittedName>
</protein>
<sequence length="153" mass="17185">VIGEVAAVLSALKLLNDGLSTLKESAGHARSLQSIVGKWGEASETYQSVERAKAGSMSYKEALAMESAKRQLENFDRQFKDICLMQNQGDLYFSVKARMEESRLAHEKEVARIKLRKKEVRKMMGIVGTVVFGWVMFMGFIFAAVWIMENATK</sequence>
<feature type="transmembrane region" description="Helical" evidence="1">
    <location>
        <begin position="124"/>
        <end position="148"/>
    </location>
</feature>
<gene>
    <name evidence="2" type="ORF">METZ01_LOCUS150857</name>
</gene>
<name>A0A382AAL0_9ZZZZ</name>
<organism evidence="2">
    <name type="scientific">marine metagenome</name>
    <dbReference type="NCBI Taxonomy" id="408172"/>
    <lineage>
        <taxon>unclassified sequences</taxon>
        <taxon>metagenomes</taxon>
        <taxon>ecological metagenomes</taxon>
    </lineage>
</organism>
<keyword evidence="1" id="KW-0812">Transmembrane</keyword>
<keyword evidence="1" id="KW-1133">Transmembrane helix</keyword>